<dbReference type="AlphaFoldDB" id="A0A3S9NAS0"/>
<accession>A0A3S9NAS0</accession>
<reference evidence="1 2" key="1">
    <citation type="submission" date="2018-12" db="EMBL/GenBank/DDBJ databases">
        <title>Cadmium resistance mechanism in endophytic bacteria Burkholderia cenocepacia YG-3.</title>
        <authorList>
            <person name="Zhang X."/>
            <person name="Wang X."/>
            <person name="Zhu Y."/>
        </authorList>
    </citation>
    <scope>NUCLEOTIDE SEQUENCE [LARGE SCALE GENOMIC DNA]</scope>
    <source>
        <strain evidence="1 2">YG-3</strain>
    </source>
</reference>
<evidence type="ECO:0000313" key="2">
    <source>
        <dbReference type="Proteomes" id="UP000277191"/>
    </source>
</evidence>
<sequence>MEAAGDALLRVNAQLAIIERAFKEDDLDGFDAYALLKTALEVCGTYAERAMEQADYFAEVQHA</sequence>
<proteinExistence type="predicted"/>
<organism evidence="1 2">
    <name type="scientific">Burkholderia cenocepacia</name>
    <dbReference type="NCBI Taxonomy" id="95486"/>
    <lineage>
        <taxon>Bacteria</taxon>
        <taxon>Pseudomonadati</taxon>
        <taxon>Pseudomonadota</taxon>
        <taxon>Betaproteobacteria</taxon>
        <taxon>Burkholderiales</taxon>
        <taxon>Burkholderiaceae</taxon>
        <taxon>Burkholderia</taxon>
        <taxon>Burkholderia cepacia complex</taxon>
    </lineage>
</organism>
<name>A0A3S9NAS0_9BURK</name>
<evidence type="ECO:0000313" key="1">
    <source>
        <dbReference type="EMBL" id="AZQ52796.1"/>
    </source>
</evidence>
<protein>
    <submittedName>
        <fullName evidence="1">Uncharacterized protein</fullName>
    </submittedName>
</protein>
<dbReference type="Proteomes" id="UP000277191">
    <property type="component" value="Chromosome 1"/>
</dbReference>
<dbReference type="EMBL" id="CP034545">
    <property type="protein sequence ID" value="AZQ52796.1"/>
    <property type="molecule type" value="Genomic_DNA"/>
</dbReference>
<gene>
    <name evidence="1" type="ORF">D5R55_12300</name>
</gene>